<dbReference type="AlphaFoldDB" id="A0A061SJ47"/>
<name>A0A061SJ47_9CHLO</name>
<evidence type="ECO:0000259" key="2">
    <source>
        <dbReference type="Pfam" id="PF22936"/>
    </source>
</evidence>
<reference evidence="3" key="1">
    <citation type="submission" date="2014-05" db="EMBL/GenBank/DDBJ databases">
        <title>The transcriptome of the halophilic microalga Tetraselmis sp. GSL018 isolated from the Great Salt Lake, Utah.</title>
        <authorList>
            <person name="Jinkerson R.E."/>
            <person name="D'Adamo S."/>
            <person name="Posewitz M.C."/>
        </authorList>
    </citation>
    <scope>NUCLEOTIDE SEQUENCE</scope>
    <source>
        <strain evidence="3">GSL018</strain>
    </source>
</reference>
<feature type="non-terminal residue" evidence="3">
    <location>
        <position position="1"/>
    </location>
</feature>
<sequence length="257" mass="28168">DGLRPEHKEIKHYFRLHKRELDNLSEVVETCLTLYDCSLDDRRDSKFRSSSGSQDRSRDRGRGQSQRSPQRGSRGSSNQQRNDTPRHPNGSSSGSSAHFSKAPARSKTNSTGQRETPAAHKRAAPTGHAGSSSTMRCYFSDAWILDSGATDHCTSLSSDFSTYTAVDPFHLSGICCDAIGKGDVITRMATTAGKLITVTVKDVLYVPDLKTRSNLTNCRLLSLSKLQTNSNASLHFTGESSFIQLSKKTSIPIERPG</sequence>
<feature type="compositionally biased region" description="Low complexity" evidence="1">
    <location>
        <begin position="63"/>
        <end position="81"/>
    </location>
</feature>
<accession>A0A061SJ47</accession>
<proteinExistence type="predicted"/>
<feature type="region of interest" description="Disordered" evidence="1">
    <location>
        <begin position="42"/>
        <end position="133"/>
    </location>
</feature>
<feature type="domain" description="Retrovirus-related Pol polyprotein from transposon TNT 1-94-like beta-barrel" evidence="2">
    <location>
        <begin position="143"/>
        <end position="212"/>
    </location>
</feature>
<dbReference type="EMBL" id="GBEZ01000568">
    <property type="protein sequence ID" value="JAC84328.1"/>
    <property type="molecule type" value="Transcribed_RNA"/>
</dbReference>
<organism evidence="3">
    <name type="scientific">Tetraselmis sp. GSL018</name>
    <dbReference type="NCBI Taxonomy" id="582737"/>
    <lineage>
        <taxon>Eukaryota</taxon>
        <taxon>Viridiplantae</taxon>
        <taxon>Chlorophyta</taxon>
        <taxon>core chlorophytes</taxon>
        <taxon>Chlorodendrophyceae</taxon>
        <taxon>Chlorodendrales</taxon>
        <taxon>Chlorodendraceae</taxon>
        <taxon>Tetraselmis</taxon>
    </lineage>
</organism>
<dbReference type="Pfam" id="PF22936">
    <property type="entry name" value="Pol_BBD"/>
    <property type="match status" value="1"/>
</dbReference>
<protein>
    <recommendedName>
        <fullName evidence="2">Retrovirus-related Pol polyprotein from transposon TNT 1-94-like beta-barrel domain-containing protein</fullName>
    </recommendedName>
</protein>
<gene>
    <name evidence="3" type="ORF">TSPGSL018_1257</name>
</gene>
<dbReference type="InterPro" id="IPR054722">
    <property type="entry name" value="PolX-like_BBD"/>
</dbReference>
<evidence type="ECO:0000256" key="1">
    <source>
        <dbReference type="SAM" id="MobiDB-lite"/>
    </source>
</evidence>
<evidence type="ECO:0000313" key="3">
    <source>
        <dbReference type="EMBL" id="JAC84328.1"/>
    </source>
</evidence>